<evidence type="ECO:0000313" key="3">
    <source>
        <dbReference type="EMBL" id="ENZ82836.1"/>
    </source>
</evidence>
<dbReference type="SUPFAM" id="SSF82171">
    <property type="entry name" value="DPP6 N-terminal domain-like"/>
    <property type="match status" value="1"/>
</dbReference>
<keyword evidence="3" id="KW-0645">Protease</keyword>
<dbReference type="STRING" id="1292034.OR37_01414"/>
<organism evidence="3 4">
    <name type="scientific">Caulobacter vibrioides OR37</name>
    <dbReference type="NCBI Taxonomy" id="1292034"/>
    <lineage>
        <taxon>Bacteria</taxon>
        <taxon>Pseudomonadati</taxon>
        <taxon>Pseudomonadota</taxon>
        <taxon>Alphaproteobacteria</taxon>
        <taxon>Caulobacterales</taxon>
        <taxon>Caulobacteraceae</taxon>
        <taxon>Caulobacter</taxon>
    </lineage>
</organism>
<evidence type="ECO:0000256" key="1">
    <source>
        <dbReference type="ARBA" id="ARBA00022801"/>
    </source>
</evidence>
<dbReference type="Gene3D" id="3.40.50.1820">
    <property type="entry name" value="alpha/beta hydrolase"/>
    <property type="match status" value="1"/>
</dbReference>
<name>R0D2I1_CAUVI</name>
<comment type="caution">
    <text evidence="3">The sequence shown here is derived from an EMBL/GenBank/DDBJ whole genome shotgun (WGS) entry which is preliminary data.</text>
</comment>
<dbReference type="OrthoDB" id="128799at2"/>
<dbReference type="Pfam" id="PF00326">
    <property type="entry name" value="Peptidase_S9"/>
    <property type="match status" value="1"/>
</dbReference>
<feature type="domain" description="Peptidase S9 prolyl oligopeptidase catalytic" evidence="2">
    <location>
        <begin position="453"/>
        <end position="651"/>
    </location>
</feature>
<dbReference type="PANTHER" id="PTHR42776:SF27">
    <property type="entry name" value="DIPEPTIDYL PEPTIDASE FAMILY MEMBER 6"/>
    <property type="match status" value="1"/>
</dbReference>
<evidence type="ECO:0000259" key="2">
    <source>
        <dbReference type="Pfam" id="PF00326"/>
    </source>
</evidence>
<evidence type="ECO:0000313" key="4">
    <source>
        <dbReference type="Proteomes" id="UP000013063"/>
    </source>
</evidence>
<accession>R0D2I1</accession>
<gene>
    <name evidence="3" type="ORF">OR37_01414</name>
</gene>
<dbReference type="SUPFAM" id="SSF53474">
    <property type="entry name" value="alpha/beta-Hydrolases"/>
    <property type="match status" value="1"/>
</dbReference>
<dbReference type="GO" id="GO:0004177">
    <property type="term" value="F:aminopeptidase activity"/>
    <property type="evidence" value="ECO:0007669"/>
    <property type="project" value="UniProtKB-KW"/>
</dbReference>
<dbReference type="AlphaFoldDB" id="R0D2I1"/>
<keyword evidence="1" id="KW-0378">Hydrolase</keyword>
<dbReference type="InterPro" id="IPR001375">
    <property type="entry name" value="Peptidase_S9_cat"/>
</dbReference>
<dbReference type="GO" id="GO:0006508">
    <property type="term" value="P:proteolysis"/>
    <property type="evidence" value="ECO:0007669"/>
    <property type="project" value="InterPro"/>
</dbReference>
<dbReference type="GO" id="GO:0004252">
    <property type="term" value="F:serine-type endopeptidase activity"/>
    <property type="evidence" value="ECO:0007669"/>
    <property type="project" value="TreeGrafter"/>
</dbReference>
<dbReference type="InterPro" id="IPR029058">
    <property type="entry name" value="AB_hydrolase_fold"/>
</dbReference>
<dbReference type="eggNOG" id="COG1506">
    <property type="taxonomic scope" value="Bacteria"/>
</dbReference>
<dbReference type="RefSeq" id="WP_004617444.1">
    <property type="nucleotide sequence ID" value="NZ_APMP01000005.1"/>
</dbReference>
<protein>
    <submittedName>
        <fullName evidence="3">Dipeptidyl aminopeptidase/acylaminoacyl peptidase</fullName>
    </submittedName>
</protein>
<sequence length="666" mass="73375" precursor="true">MLTRRQSIGAASAALMLPGFDQAKANDSSFLLDAVLAEPNIVDAAISPDGGRIAVLRVIREGKQRKAVVTFSNADQVNAEPQVALLGDCEVERVSWVNDQRLLVWVLLDKDASGKTVGIVWKGDTLVEYTRRVIALDRDGGNLAVLFANQSTAMSRRRNLGSVVDLKSDSPDCILMQAWNDLHRVQALYKVNIHSGDATLLELGANDTDGWITQNGAAVLRLDSNGSTVSVFARPPGGKEWSFFKKFRRDQYEKLAGMRFLGPSETPGVLYASVDGSGGEDRATIRTFDVRYLQTGPVLDEHPEYDVTGCVVDSNGALVATSWWEDRLAYRFKDPDLSKHYQAICGYFRSNANVKLTDFSSDFSRFIFWVSGPQHPGSFWLYDRKATKLQPIAVDRPDLPPSKLGLMEIIKIVSRDGLKLTAYLTVPAGAETTPTPLVVFPHGGPEARDYFAFDELVQSFAVQGWRVLQVNFRGSSGQGRRFAEAGKLHWGDLMQNDIEDALAAVLQRGSIDEKKIAICGISYGGYAALMGAVKTPTRYKAVVSIAGDADLFESLNITRRIEGSDSLAFAYWKGQIGDPDRNRDLMIAASPALQAKSIQAPVLLQHGALDGIVGVEQSRTMLRALRSAGRKVDYFEYPTEGHPKWRTENHRLMTRRSIDHIAKAFA</sequence>
<reference evidence="3 4" key="1">
    <citation type="journal article" date="2013" name="Genome Announc.">
        <title>Draft Genome Sequence for Caulobacter sp. Strain OR37, a Bacterium Tolerant to Heavy Metals.</title>
        <authorList>
            <person name="Utturkar S.M."/>
            <person name="Bollmann A."/>
            <person name="Brzoska R.M."/>
            <person name="Klingeman D.M."/>
            <person name="Epstein S.E."/>
            <person name="Palumbo A.V."/>
            <person name="Brown S.D."/>
        </authorList>
    </citation>
    <scope>NUCLEOTIDE SEQUENCE [LARGE SCALE GENOMIC DNA]</scope>
    <source>
        <strain evidence="3 4">OR37</strain>
    </source>
</reference>
<keyword evidence="4" id="KW-1185">Reference proteome</keyword>
<proteinExistence type="predicted"/>
<dbReference type="EMBL" id="APMP01000005">
    <property type="protein sequence ID" value="ENZ82836.1"/>
    <property type="molecule type" value="Genomic_DNA"/>
</dbReference>
<dbReference type="Proteomes" id="UP000013063">
    <property type="component" value="Unassembled WGS sequence"/>
</dbReference>
<keyword evidence="3" id="KW-0031">Aminopeptidase</keyword>
<dbReference type="PANTHER" id="PTHR42776">
    <property type="entry name" value="SERINE PEPTIDASE S9 FAMILY MEMBER"/>
    <property type="match status" value="1"/>
</dbReference>
<dbReference type="PATRIC" id="fig|1292034.3.peg.1402"/>